<evidence type="ECO:0000313" key="2">
    <source>
        <dbReference type="Proteomes" id="UP000299102"/>
    </source>
</evidence>
<dbReference type="EMBL" id="BGZK01000471">
    <property type="protein sequence ID" value="GBP45758.1"/>
    <property type="molecule type" value="Genomic_DNA"/>
</dbReference>
<evidence type="ECO:0000313" key="1">
    <source>
        <dbReference type="EMBL" id="GBP45758.1"/>
    </source>
</evidence>
<proteinExistence type="predicted"/>
<reference evidence="1 2" key="1">
    <citation type="journal article" date="2019" name="Commun. Biol.">
        <title>The bagworm genome reveals a unique fibroin gene that provides high tensile strength.</title>
        <authorList>
            <person name="Kono N."/>
            <person name="Nakamura H."/>
            <person name="Ohtoshi R."/>
            <person name="Tomita M."/>
            <person name="Numata K."/>
            <person name="Arakawa K."/>
        </authorList>
    </citation>
    <scope>NUCLEOTIDE SEQUENCE [LARGE SCALE GENOMIC DNA]</scope>
</reference>
<accession>A0A4C1W376</accession>
<gene>
    <name evidence="1" type="ORF">EVAR_76063_1</name>
</gene>
<dbReference type="AlphaFoldDB" id="A0A4C1W376"/>
<comment type="caution">
    <text evidence="1">The sequence shown here is derived from an EMBL/GenBank/DDBJ whole genome shotgun (WGS) entry which is preliminary data.</text>
</comment>
<keyword evidence="2" id="KW-1185">Reference proteome</keyword>
<name>A0A4C1W376_EUMVA</name>
<protein>
    <submittedName>
        <fullName evidence="1">Uncharacterized protein</fullName>
    </submittedName>
</protein>
<dbReference type="Proteomes" id="UP000299102">
    <property type="component" value="Unassembled WGS sequence"/>
</dbReference>
<dbReference type="OrthoDB" id="425681at2759"/>
<organism evidence="1 2">
    <name type="scientific">Eumeta variegata</name>
    <name type="common">Bagworm moth</name>
    <name type="synonym">Eumeta japonica</name>
    <dbReference type="NCBI Taxonomy" id="151549"/>
    <lineage>
        <taxon>Eukaryota</taxon>
        <taxon>Metazoa</taxon>
        <taxon>Ecdysozoa</taxon>
        <taxon>Arthropoda</taxon>
        <taxon>Hexapoda</taxon>
        <taxon>Insecta</taxon>
        <taxon>Pterygota</taxon>
        <taxon>Neoptera</taxon>
        <taxon>Endopterygota</taxon>
        <taxon>Lepidoptera</taxon>
        <taxon>Glossata</taxon>
        <taxon>Ditrysia</taxon>
        <taxon>Tineoidea</taxon>
        <taxon>Psychidae</taxon>
        <taxon>Oiketicinae</taxon>
        <taxon>Eumeta</taxon>
    </lineage>
</organism>
<sequence length="83" mass="9700">MASTLGDLLINATGRPERARMQYESTKTHRSWTTRWVCSETLKDRGDKVPSLPHQIFDECWKSRMVPNDWCKAVITALYKETR</sequence>